<proteinExistence type="predicted"/>
<dbReference type="EMBL" id="JAVMIP010000029">
    <property type="protein sequence ID" value="MDS3862410.1"/>
    <property type="molecule type" value="Genomic_DNA"/>
</dbReference>
<accession>A0AAE4JXD5</accession>
<comment type="caution">
    <text evidence="2">The sequence shown here is derived from an EMBL/GenBank/DDBJ whole genome shotgun (WGS) entry which is preliminary data.</text>
</comment>
<dbReference type="RefSeq" id="WP_322879615.1">
    <property type="nucleotide sequence ID" value="NZ_JAVMIP010000029.1"/>
</dbReference>
<dbReference type="AlphaFoldDB" id="A0AAE4JXD5"/>
<evidence type="ECO:0000313" key="2">
    <source>
        <dbReference type="EMBL" id="MDS3862410.1"/>
    </source>
</evidence>
<feature type="region of interest" description="Disordered" evidence="1">
    <location>
        <begin position="328"/>
        <end position="523"/>
    </location>
</feature>
<feature type="compositionally biased region" description="Polar residues" evidence="1">
    <location>
        <begin position="370"/>
        <end position="382"/>
    </location>
</feature>
<evidence type="ECO:0000256" key="1">
    <source>
        <dbReference type="SAM" id="MobiDB-lite"/>
    </source>
</evidence>
<reference evidence="3" key="1">
    <citation type="submission" date="2023-07" db="EMBL/GenBank/DDBJ databases">
        <authorList>
            <person name="Luz R."/>
            <person name="Cordeiro R."/>
            <person name="Fonseca A."/>
            <person name="Goncalves V."/>
        </authorList>
    </citation>
    <scope>NUCLEOTIDE SEQUENCE [LARGE SCALE GENOMIC DNA]</scope>
    <source>
        <strain evidence="3">BACA0444</strain>
    </source>
</reference>
<gene>
    <name evidence="2" type="ORF">RIF25_16560</name>
</gene>
<organism evidence="2 3">
    <name type="scientific">Pseudocalidococcus azoricus BACA0444</name>
    <dbReference type="NCBI Taxonomy" id="2918990"/>
    <lineage>
        <taxon>Bacteria</taxon>
        <taxon>Bacillati</taxon>
        <taxon>Cyanobacteriota</taxon>
        <taxon>Cyanophyceae</taxon>
        <taxon>Acaryochloridales</taxon>
        <taxon>Thermosynechococcaceae</taxon>
        <taxon>Pseudocalidococcus</taxon>
        <taxon>Pseudocalidococcus azoricus</taxon>
    </lineage>
</organism>
<evidence type="ECO:0008006" key="4">
    <source>
        <dbReference type="Google" id="ProtNLM"/>
    </source>
</evidence>
<dbReference type="Proteomes" id="UP001268256">
    <property type="component" value="Unassembled WGS sequence"/>
</dbReference>
<name>A0AAE4JXD5_9CYAN</name>
<feature type="compositionally biased region" description="Polar residues" evidence="1">
    <location>
        <begin position="491"/>
        <end position="510"/>
    </location>
</feature>
<sequence length="523" mass="56857">MNQLWDLLTSSRFRHFWANLGRIGLILSLVCSFGLAGCQGQPQASPMAPVAPIVKANLSEVSPPLAIEELNEWFDQYQPQVEILSPRPDEILADTQVTLKIGVKNLPIFRDLATGLGPYLQVTLDNQASRPVYALEKPVMIEDLAPGTHTLRVVAVRPWGESFKTAGAFAQVTFHTLVESDQNSPPPQRPLLTYNQPQGFYGSEPFLLDFYLANAPLLSLGKASDPDAFSDWQVRCTINGISFTVDRWQAFYLTGLKAGKNWVRLELLDGQGRLIENGFNPTIWAVDYQPGGLDARSRLLRGELTAAEIKGVLSPNFESALPPVSAPASLPLLPPPPTEPLESTPIPTPEPEELPTAPATVPIEPAASLPPTSAQDRSQALESNPVAPTEAEDQVTTEVPPTPKGSERSWRNFFRQKPQPSLTPPGLDEESSSQLLTDPGTEVTVTTPAPAMEATPPAESEPEPPPTEQTNTVANPAPGQELEALKKRWQNYLSRPQTAPSPRSDVTQPSVPTPELEVTAAQE</sequence>
<keyword evidence="3" id="KW-1185">Reference proteome</keyword>
<protein>
    <recommendedName>
        <fullName evidence="4">FHA domain containing protein</fullName>
    </recommendedName>
</protein>
<feature type="compositionally biased region" description="Low complexity" evidence="1">
    <location>
        <begin position="446"/>
        <end position="458"/>
    </location>
</feature>
<evidence type="ECO:0000313" key="3">
    <source>
        <dbReference type="Proteomes" id="UP001268256"/>
    </source>
</evidence>